<evidence type="ECO:0000256" key="4">
    <source>
        <dbReference type="ARBA" id="ARBA00022490"/>
    </source>
</evidence>
<accession>D5AC28</accession>
<dbReference type="InterPro" id="IPR007145">
    <property type="entry name" value="MAP65_Ase1_PRC1"/>
</dbReference>
<keyword evidence="6" id="KW-0493">Microtubule</keyword>
<keyword evidence="7" id="KW-0539">Nucleus</keyword>
<dbReference type="GO" id="GO:0008017">
    <property type="term" value="F:microtubule binding"/>
    <property type="evidence" value="ECO:0007669"/>
    <property type="project" value="InterPro"/>
</dbReference>
<evidence type="ECO:0000256" key="5">
    <source>
        <dbReference type="ARBA" id="ARBA00022553"/>
    </source>
</evidence>
<dbReference type="PANTHER" id="PTHR19321:SF41">
    <property type="entry name" value="FASCETTO-RELATED"/>
    <property type="match status" value="1"/>
</dbReference>
<evidence type="ECO:0000256" key="3">
    <source>
        <dbReference type="ARBA" id="ARBA00006187"/>
    </source>
</evidence>
<dbReference type="Gene3D" id="1.20.58.1520">
    <property type="match status" value="1"/>
</dbReference>
<dbReference type="GO" id="GO:0005819">
    <property type="term" value="C:spindle"/>
    <property type="evidence" value="ECO:0007669"/>
    <property type="project" value="TreeGrafter"/>
</dbReference>
<dbReference type="GO" id="GO:0005634">
    <property type="term" value="C:nucleus"/>
    <property type="evidence" value="ECO:0007669"/>
    <property type="project" value="UniProtKB-SubCell"/>
</dbReference>
<feature type="compositionally biased region" description="Polar residues" evidence="9">
    <location>
        <begin position="583"/>
        <end position="596"/>
    </location>
</feature>
<dbReference type="GO" id="GO:0005874">
    <property type="term" value="C:microtubule"/>
    <property type="evidence" value="ECO:0007669"/>
    <property type="project" value="UniProtKB-KW"/>
</dbReference>
<keyword evidence="8" id="KW-0175">Coiled coil</keyword>
<dbReference type="OMA" id="GCAEMAG"/>
<dbReference type="EMBL" id="BT123799">
    <property type="protein sequence ID" value="ADE77097.1"/>
    <property type="molecule type" value="mRNA"/>
</dbReference>
<dbReference type="GO" id="GO:0005737">
    <property type="term" value="C:cytoplasm"/>
    <property type="evidence" value="ECO:0007669"/>
    <property type="project" value="UniProtKB-SubCell"/>
</dbReference>
<dbReference type="FunFam" id="1.20.58.1520:FF:000002">
    <property type="entry name" value="65-kDa microtubule-associated protein 6"/>
    <property type="match status" value="1"/>
</dbReference>
<comment type="subcellular location">
    <subcellularLocation>
        <location evidence="2">Cytoplasm</location>
    </subcellularLocation>
    <subcellularLocation>
        <location evidence="1">Nucleus</location>
    </subcellularLocation>
</comment>
<evidence type="ECO:0000256" key="2">
    <source>
        <dbReference type="ARBA" id="ARBA00004496"/>
    </source>
</evidence>
<dbReference type="Pfam" id="PF03999">
    <property type="entry name" value="MAP65_ASE1"/>
    <property type="match status" value="1"/>
</dbReference>
<comment type="similarity">
    <text evidence="3">Belongs to the MAP65/ASE1 family.</text>
</comment>
<evidence type="ECO:0000256" key="9">
    <source>
        <dbReference type="SAM" id="MobiDB-lite"/>
    </source>
</evidence>
<protein>
    <submittedName>
        <fullName evidence="10">Uncharacterized protein</fullName>
    </submittedName>
</protein>
<keyword evidence="5" id="KW-0597">Phosphoprotein</keyword>
<proteinExistence type="evidence at transcript level"/>
<feature type="region of interest" description="Disordered" evidence="9">
    <location>
        <begin position="507"/>
        <end position="596"/>
    </location>
</feature>
<dbReference type="AlphaFoldDB" id="D5AC28"/>
<dbReference type="GO" id="GO:0000226">
    <property type="term" value="P:microtubule cytoskeleton organization"/>
    <property type="evidence" value="ECO:0007669"/>
    <property type="project" value="InterPro"/>
</dbReference>
<reference evidence="10" key="1">
    <citation type="submission" date="2010-04" db="EMBL/GenBank/DDBJ databases">
        <authorList>
            <person name="Reid K.E."/>
            <person name="Liao N."/>
            <person name="Chan S."/>
            <person name="Docking R."/>
            <person name="Taylor G."/>
            <person name="Moore R."/>
            <person name="Mayo M."/>
            <person name="Munro S."/>
            <person name="King J."/>
            <person name="Yanchuk A."/>
            <person name="Holt R."/>
            <person name="Jones S."/>
            <person name="Marra M."/>
            <person name="Ritland C.E."/>
            <person name="Ritland K."/>
            <person name="Bohlmann J."/>
        </authorList>
    </citation>
    <scope>NUCLEOTIDE SEQUENCE</scope>
    <source>
        <tissue evidence="10">Bud</tissue>
    </source>
</reference>
<evidence type="ECO:0000256" key="6">
    <source>
        <dbReference type="ARBA" id="ARBA00022701"/>
    </source>
</evidence>
<organism evidence="10">
    <name type="scientific">Picea sitchensis</name>
    <name type="common">Sitka spruce</name>
    <name type="synonym">Pinus sitchensis</name>
    <dbReference type="NCBI Taxonomy" id="3332"/>
    <lineage>
        <taxon>Eukaryota</taxon>
        <taxon>Viridiplantae</taxon>
        <taxon>Streptophyta</taxon>
        <taxon>Embryophyta</taxon>
        <taxon>Tracheophyta</taxon>
        <taxon>Spermatophyta</taxon>
        <taxon>Pinopsida</taxon>
        <taxon>Pinidae</taxon>
        <taxon>Conifers I</taxon>
        <taxon>Pinales</taxon>
        <taxon>Pinaceae</taxon>
        <taxon>Picea</taxon>
    </lineage>
</organism>
<evidence type="ECO:0000313" key="10">
    <source>
        <dbReference type="EMBL" id="ADE77097.1"/>
    </source>
</evidence>
<sequence length="596" mass="67800">MATKKLQRPMFSDTNCGSLLQDLELIWDEVGASDGEREKMLLQLEQECLEVYRRKVDQANLSRARLHQLLADSEAELEHLISALGERSFVGRPEKQTGTLKEQLAAIAPALGDLRKKKEERVKKFMDVQVQIQSICAEIAGNLNVNDLCTTPKVDEHDLSLKKLDEFHDQLQELHREKNDRLQKVFDYVNTVHALSAVMGLDFSKIVSEVHPSLDDSAGNQSKSISNDTLAKLAETVESLKEEKQRRLQKIQELGTTLIELWNLMDITMGEQKHFDHVTCYISASVDEVSMPRALASNIIDQAEVEVKRLDRLKAGKMKQLLHKKQTELEEIYRKAHMEIDTNSAQEKIMAMIDSGTINHSDLLASMDDQIAKAKEEALSRKEIMEKVDKWMAACEEESWLEDYNRDENRYSVSRGAHINLKRAERARVIVNKIPALVDSLMGKTRAWEEERGTTFFYDEVPLLAMLDEYNMMRQEREEEKLRLRDKKRLQGQLANEPEPIFVAKPTPHRQLSTKRSTGLRANGNSVDATPLNRRLSLGVQQTGMNGVNPARQGLSVQRDGKREHNRSMIPRNYFSLSKEDSASQPSANGSTVSSP</sequence>
<evidence type="ECO:0000256" key="7">
    <source>
        <dbReference type="ARBA" id="ARBA00023242"/>
    </source>
</evidence>
<evidence type="ECO:0000256" key="1">
    <source>
        <dbReference type="ARBA" id="ARBA00004123"/>
    </source>
</evidence>
<dbReference type="PANTHER" id="PTHR19321">
    <property type="entry name" value="PROTEIN REGULATOR OF CYTOKINESIS 1 PRC1-RELATED"/>
    <property type="match status" value="1"/>
</dbReference>
<keyword evidence="4" id="KW-0963">Cytoplasm</keyword>
<evidence type="ECO:0000256" key="8">
    <source>
        <dbReference type="SAM" id="Coils"/>
    </source>
</evidence>
<feature type="coiled-coil region" evidence="8">
    <location>
        <begin position="223"/>
        <end position="254"/>
    </location>
</feature>
<name>D5AC28_PICSI</name>